<protein>
    <submittedName>
        <fullName evidence="2">Uncharacterized protein</fullName>
    </submittedName>
</protein>
<gene>
    <name evidence="2" type="ORF">WMSIL1_LOCUS3149</name>
</gene>
<evidence type="ECO:0000313" key="2">
    <source>
        <dbReference type="EMBL" id="VUZ42560.1"/>
    </source>
</evidence>
<proteinExistence type="predicted"/>
<feature type="non-terminal residue" evidence="2">
    <location>
        <position position="154"/>
    </location>
</feature>
<dbReference type="AlphaFoldDB" id="A0A564Y5P8"/>
<feature type="compositionally biased region" description="Polar residues" evidence="1">
    <location>
        <begin position="7"/>
        <end position="21"/>
    </location>
</feature>
<dbReference type="Proteomes" id="UP000321570">
    <property type="component" value="Unassembled WGS sequence"/>
</dbReference>
<evidence type="ECO:0000313" key="3">
    <source>
        <dbReference type="Proteomes" id="UP000321570"/>
    </source>
</evidence>
<evidence type="ECO:0000256" key="1">
    <source>
        <dbReference type="SAM" id="MobiDB-lite"/>
    </source>
</evidence>
<accession>A0A564Y5P8</accession>
<feature type="region of interest" description="Disordered" evidence="1">
    <location>
        <begin position="1"/>
        <end position="21"/>
    </location>
</feature>
<name>A0A564Y5P8_HYMDI</name>
<keyword evidence="3" id="KW-1185">Reference proteome</keyword>
<sequence length="154" mass="17020">MKRGSVDATSPSRITRKSTPQVSALRPSTFSQCLLTPYLLQPQLERTQLTDVWATALSVALSTSSALSFHPALLYTWNIVFHRMSQVFTLIDPNAQAAENRASSLLRSTSKKAPPTERDVLIPLWHNYVTLACCIAPSSTGVCIVDRKRPTYDA</sequence>
<organism evidence="2 3">
    <name type="scientific">Hymenolepis diminuta</name>
    <name type="common">Rat tapeworm</name>
    <dbReference type="NCBI Taxonomy" id="6216"/>
    <lineage>
        <taxon>Eukaryota</taxon>
        <taxon>Metazoa</taxon>
        <taxon>Spiralia</taxon>
        <taxon>Lophotrochozoa</taxon>
        <taxon>Platyhelminthes</taxon>
        <taxon>Cestoda</taxon>
        <taxon>Eucestoda</taxon>
        <taxon>Cyclophyllidea</taxon>
        <taxon>Hymenolepididae</taxon>
        <taxon>Hymenolepis</taxon>
    </lineage>
</organism>
<reference evidence="2 3" key="1">
    <citation type="submission" date="2019-07" db="EMBL/GenBank/DDBJ databases">
        <authorList>
            <person name="Jastrzebski P J."/>
            <person name="Paukszto L."/>
            <person name="Jastrzebski P J."/>
        </authorList>
    </citation>
    <scope>NUCLEOTIDE SEQUENCE [LARGE SCALE GENOMIC DNA]</scope>
    <source>
        <strain evidence="2 3">WMS-il1</strain>
    </source>
</reference>
<dbReference type="EMBL" id="CABIJS010000089">
    <property type="protein sequence ID" value="VUZ42560.1"/>
    <property type="molecule type" value="Genomic_DNA"/>
</dbReference>